<evidence type="ECO:0000313" key="4">
    <source>
        <dbReference type="EMBL" id="MTW18630.1"/>
    </source>
</evidence>
<comment type="caution">
    <text evidence="4">The sequence shown here is derived from an EMBL/GenBank/DDBJ whole genome shotgun (WGS) entry which is preliminary data.</text>
</comment>
<keyword evidence="1" id="KW-0285">Flavoprotein</keyword>
<dbReference type="InterPro" id="IPR051312">
    <property type="entry name" value="Diverse_Substr_Oxidored"/>
</dbReference>
<organism evidence="4 5">
    <name type="scientific">Rhodoplanes serenus</name>
    <dbReference type="NCBI Taxonomy" id="200615"/>
    <lineage>
        <taxon>Bacteria</taxon>
        <taxon>Pseudomonadati</taxon>
        <taxon>Pseudomonadota</taxon>
        <taxon>Alphaproteobacteria</taxon>
        <taxon>Hyphomicrobiales</taxon>
        <taxon>Nitrobacteraceae</taxon>
        <taxon>Rhodoplanes</taxon>
    </lineage>
</organism>
<dbReference type="InterPro" id="IPR036683">
    <property type="entry name" value="CO_DH_flav_C_dom_sf"/>
</dbReference>
<dbReference type="RefSeq" id="WP_111385245.1">
    <property type="nucleotide sequence ID" value="NZ_NPEW01000085.1"/>
</dbReference>
<evidence type="ECO:0000313" key="5">
    <source>
        <dbReference type="Proteomes" id="UP000438991"/>
    </source>
</evidence>
<evidence type="ECO:0000256" key="2">
    <source>
        <dbReference type="ARBA" id="ARBA00022827"/>
    </source>
</evidence>
<dbReference type="InterPro" id="IPR016166">
    <property type="entry name" value="FAD-bd_PCMH"/>
</dbReference>
<dbReference type="PANTHER" id="PTHR42659:SF2">
    <property type="entry name" value="XANTHINE DEHYDROGENASE SUBUNIT C-RELATED"/>
    <property type="match status" value="1"/>
</dbReference>
<dbReference type="PROSITE" id="PS51387">
    <property type="entry name" value="FAD_PCMH"/>
    <property type="match status" value="1"/>
</dbReference>
<keyword evidence="2" id="KW-0274">FAD</keyword>
<accession>A0A327K8X9</accession>
<evidence type="ECO:0000256" key="3">
    <source>
        <dbReference type="ARBA" id="ARBA00023002"/>
    </source>
</evidence>
<dbReference type="PANTHER" id="PTHR42659">
    <property type="entry name" value="XANTHINE DEHYDROGENASE SUBUNIT C-RELATED"/>
    <property type="match status" value="1"/>
</dbReference>
<dbReference type="EMBL" id="WNKV01000018">
    <property type="protein sequence ID" value="MTW18630.1"/>
    <property type="molecule type" value="Genomic_DNA"/>
</dbReference>
<proteinExistence type="predicted"/>
<dbReference type="InterPro" id="IPR016167">
    <property type="entry name" value="FAD-bd_PCMH_sub1"/>
</dbReference>
<dbReference type="SUPFAM" id="SSF55447">
    <property type="entry name" value="CO dehydrogenase flavoprotein C-terminal domain-like"/>
    <property type="match status" value="1"/>
</dbReference>
<dbReference type="Pfam" id="PF00941">
    <property type="entry name" value="FAD_binding_5"/>
    <property type="match status" value="1"/>
</dbReference>
<dbReference type="Gene3D" id="3.30.43.10">
    <property type="entry name" value="Uridine Diphospho-n-acetylenolpyruvylglucosamine Reductase, domain 2"/>
    <property type="match status" value="1"/>
</dbReference>
<dbReference type="InterPro" id="IPR005107">
    <property type="entry name" value="CO_DH_flav_C"/>
</dbReference>
<dbReference type="Gene3D" id="3.30.465.10">
    <property type="match status" value="1"/>
</dbReference>
<dbReference type="GO" id="GO:0071949">
    <property type="term" value="F:FAD binding"/>
    <property type="evidence" value="ECO:0007669"/>
    <property type="project" value="InterPro"/>
</dbReference>
<reference evidence="4 5" key="1">
    <citation type="submission" date="2019-11" db="EMBL/GenBank/DDBJ databases">
        <title>Whole-genome sequence of Rhodoplanes serenus DSM 18633, type strain.</title>
        <authorList>
            <person name="Kyndt J.A."/>
            <person name="Meyer T.E."/>
        </authorList>
    </citation>
    <scope>NUCLEOTIDE SEQUENCE [LARGE SCALE GENOMIC DNA]</scope>
    <source>
        <strain evidence="4 5">DSM 18633</strain>
    </source>
</reference>
<dbReference type="InterPro" id="IPR036318">
    <property type="entry name" value="FAD-bd_PCMH-like_sf"/>
</dbReference>
<keyword evidence="3" id="KW-0560">Oxidoreductase</keyword>
<sequence>MRPSSFRYHKAESVDHALELLARFGEDGRPLAGGQSLVPMMNLRLAAPEHLVDIGGLPLTDIAFTDTAMRVGALVRHRQYLAEPRVAHHFPALHEAVTWIGHPTIRENGTTGGSLSHADPTAELALAAMLYDAVMIVRNTAGERRIAAADFFEDAYVTALQPGEMLVAAEFPLPPVGAAGAFVEFAERRGDFAIAAIGVSITVADGRIATAAIACSGAEPRPIRAPEIEMMLSGRPLTDPQSRAAGRRLAAAIDPVGTFLTTADYRKALIGELTARAIDTACARAASR</sequence>
<dbReference type="Proteomes" id="UP000438991">
    <property type="component" value="Unassembled WGS sequence"/>
</dbReference>
<dbReference type="InterPro" id="IPR016169">
    <property type="entry name" value="FAD-bd_PCMH_sub2"/>
</dbReference>
<dbReference type="AlphaFoldDB" id="A0A327K8X9"/>
<protein>
    <submittedName>
        <fullName evidence="4">Xanthine dehydrogenase family protein subunit M</fullName>
    </submittedName>
</protein>
<dbReference type="SMART" id="SM01092">
    <property type="entry name" value="CO_deh_flav_C"/>
    <property type="match status" value="1"/>
</dbReference>
<gene>
    <name evidence="4" type="ORF">GJ689_20730</name>
</gene>
<dbReference type="InterPro" id="IPR002346">
    <property type="entry name" value="Mopterin_DH_FAD-bd"/>
</dbReference>
<dbReference type="Pfam" id="PF03450">
    <property type="entry name" value="CO_deh_flav_C"/>
    <property type="match status" value="1"/>
</dbReference>
<dbReference type="Gene3D" id="3.30.390.50">
    <property type="entry name" value="CO dehydrogenase flavoprotein, C-terminal domain"/>
    <property type="match status" value="1"/>
</dbReference>
<evidence type="ECO:0000256" key="1">
    <source>
        <dbReference type="ARBA" id="ARBA00022630"/>
    </source>
</evidence>
<name>A0A327K8X9_9BRAD</name>
<dbReference type="SUPFAM" id="SSF56176">
    <property type="entry name" value="FAD-binding/transporter-associated domain-like"/>
    <property type="match status" value="1"/>
</dbReference>
<dbReference type="GO" id="GO:0016491">
    <property type="term" value="F:oxidoreductase activity"/>
    <property type="evidence" value="ECO:0007669"/>
    <property type="project" value="UniProtKB-KW"/>
</dbReference>